<accession>A0A1G5DVJ4</accession>
<dbReference type="GO" id="GO:0016747">
    <property type="term" value="F:acyltransferase activity, transferring groups other than amino-acyl groups"/>
    <property type="evidence" value="ECO:0007669"/>
    <property type="project" value="InterPro"/>
</dbReference>
<dbReference type="PROSITE" id="PS51186">
    <property type="entry name" value="GNAT"/>
    <property type="match status" value="1"/>
</dbReference>
<dbReference type="RefSeq" id="WP_092210184.1">
    <property type="nucleotide sequence ID" value="NZ_FMUX01000005.1"/>
</dbReference>
<dbReference type="CDD" id="cd04301">
    <property type="entry name" value="NAT_SF"/>
    <property type="match status" value="1"/>
</dbReference>
<evidence type="ECO:0000313" key="2">
    <source>
        <dbReference type="EMBL" id="SCY18813.1"/>
    </source>
</evidence>
<dbReference type="SUPFAM" id="SSF55729">
    <property type="entry name" value="Acyl-CoA N-acyltransferases (Nat)"/>
    <property type="match status" value="1"/>
</dbReference>
<organism evidence="2 3">
    <name type="scientific">Desulfoluna spongiiphila</name>
    <dbReference type="NCBI Taxonomy" id="419481"/>
    <lineage>
        <taxon>Bacteria</taxon>
        <taxon>Pseudomonadati</taxon>
        <taxon>Thermodesulfobacteriota</taxon>
        <taxon>Desulfobacteria</taxon>
        <taxon>Desulfobacterales</taxon>
        <taxon>Desulfolunaceae</taxon>
        <taxon>Desulfoluna</taxon>
    </lineage>
</organism>
<feature type="domain" description="N-acetyltransferase" evidence="1">
    <location>
        <begin position="19"/>
        <end position="167"/>
    </location>
</feature>
<dbReference type="InterPro" id="IPR016181">
    <property type="entry name" value="Acyl_CoA_acyltransferase"/>
</dbReference>
<reference evidence="2 3" key="1">
    <citation type="submission" date="2016-10" db="EMBL/GenBank/DDBJ databases">
        <authorList>
            <person name="de Groot N.N."/>
        </authorList>
    </citation>
    <scope>NUCLEOTIDE SEQUENCE [LARGE SCALE GENOMIC DNA]</scope>
    <source>
        <strain evidence="2 3">AA1</strain>
    </source>
</reference>
<dbReference type="Proteomes" id="UP000198870">
    <property type="component" value="Unassembled WGS sequence"/>
</dbReference>
<protein>
    <submittedName>
        <fullName evidence="2">Acetyltransferase (GNAT) family protein</fullName>
    </submittedName>
</protein>
<dbReference type="OrthoDB" id="5459937at2"/>
<gene>
    <name evidence="2" type="ORF">SAMN05216233_10524</name>
</gene>
<sequence length="167" mass="18620">MKPIHIKEFVPQERAEEKIKLLPVFLEIWNAPENLPCLSPALLPFESEMVSMWLANHKDQGGRYFCALNDQGEILGVLVAKVSPLEGFEIYGVGVFPHRKGEGIGRRLVEYAVQVARSLHFKALRALVFADNTVMLCLLLTSGFVPTGMHYHVRADGADAVVLTTYV</sequence>
<dbReference type="STRING" id="419481.SAMN05216233_10524"/>
<proteinExistence type="predicted"/>
<dbReference type="Pfam" id="PF00583">
    <property type="entry name" value="Acetyltransf_1"/>
    <property type="match status" value="1"/>
</dbReference>
<dbReference type="EMBL" id="FMUX01000005">
    <property type="protein sequence ID" value="SCY18813.1"/>
    <property type="molecule type" value="Genomic_DNA"/>
</dbReference>
<dbReference type="Gene3D" id="3.40.630.30">
    <property type="match status" value="1"/>
</dbReference>
<keyword evidence="3" id="KW-1185">Reference proteome</keyword>
<dbReference type="InterPro" id="IPR000182">
    <property type="entry name" value="GNAT_dom"/>
</dbReference>
<keyword evidence="2" id="KW-0808">Transferase</keyword>
<name>A0A1G5DVJ4_9BACT</name>
<dbReference type="AlphaFoldDB" id="A0A1G5DVJ4"/>
<evidence type="ECO:0000313" key="3">
    <source>
        <dbReference type="Proteomes" id="UP000198870"/>
    </source>
</evidence>
<evidence type="ECO:0000259" key="1">
    <source>
        <dbReference type="PROSITE" id="PS51186"/>
    </source>
</evidence>